<dbReference type="PANTHER" id="PTHR43214">
    <property type="entry name" value="TWO-COMPONENT RESPONSE REGULATOR"/>
    <property type="match status" value="1"/>
</dbReference>
<evidence type="ECO:0000259" key="2">
    <source>
        <dbReference type="PROSITE" id="PS50043"/>
    </source>
</evidence>
<feature type="domain" description="HTH luxR-type" evidence="2">
    <location>
        <begin position="250"/>
        <end position="315"/>
    </location>
</feature>
<reference evidence="3 4" key="1">
    <citation type="submission" date="2019-11" db="EMBL/GenBank/DDBJ databases">
        <title>Type strains purchased from KCTC, JCM and DSMZ.</title>
        <authorList>
            <person name="Lu H."/>
        </authorList>
    </citation>
    <scope>NUCLEOTIDE SEQUENCE [LARGE SCALE GENOMIC DNA]</scope>
    <source>
        <strain evidence="3 4">KCTC 22382</strain>
    </source>
</reference>
<dbReference type="Gene3D" id="1.10.10.10">
    <property type="entry name" value="Winged helix-like DNA-binding domain superfamily/Winged helix DNA-binding domain"/>
    <property type="match status" value="1"/>
</dbReference>
<dbReference type="InterPro" id="IPR016032">
    <property type="entry name" value="Sig_transdc_resp-reg_C-effctor"/>
</dbReference>
<dbReference type="SUPFAM" id="SSF46894">
    <property type="entry name" value="C-terminal effector domain of the bipartite response regulators"/>
    <property type="match status" value="1"/>
</dbReference>
<dbReference type="GO" id="GO:0003677">
    <property type="term" value="F:DNA binding"/>
    <property type="evidence" value="ECO:0007669"/>
    <property type="project" value="UniProtKB-KW"/>
</dbReference>
<keyword evidence="1" id="KW-0238">DNA-binding</keyword>
<dbReference type="AlphaFoldDB" id="A0A6L6PKV4"/>
<accession>A0A6L6PKV4</accession>
<dbReference type="CDD" id="cd06170">
    <property type="entry name" value="LuxR_C_like"/>
    <property type="match status" value="1"/>
</dbReference>
<evidence type="ECO:0000313" key="3">
    <source>
        <dbReference type="EMBL" id="MTV39583.1"/>
    </source>
</evidence>
<dbReference type="RefSeq" id="WP_155465358.1">
    <property type="nucleotide sequence ID" value="NZ_WNKY01000021.1"/>
</dbReference>
<evidence type="ECO:0000256" key="1">
    <source>
        <dbReference type="ARBA" id="ARBA00023125"/>
    </source>
</evidence>
<dbReference type="Proteomes" id="UP000475582">
    <property type="component" value="Unassembled WGS sequence"/>
</dbReference>
<dbReference type="PROSITE" id="PS50043">
    <property type="entry name" value="HTH_LUXR_2"/>
    <property type="match status" value="1"/>
</dbReference>
<gene>
    <name evidence="3" type="ORF">GM676_18640</name>
</gene>
<dbReference type="SMART" id="SM00421">
    <property type="entry name" value="HTH_LUXR"/>
    <property type="match status" value="1"/>
</dbReference>
<dbReference type="EMBL" id="WNKY01000021">
    <property type="protein sequence ID" value="MTV39583.1"/>
    <property type="molecule type" value="Genomic_DNA"/>
</dbReference>
<organism evidence="3 4">
    <name type="scientific">Duganella radicis</name>
    <dbReference type="NCBI Taxonomy" id="551988"/>
    <lineage>
        <taxon>Bacteria</taxon>
        <taxon>Pseudomonadati</taxon>
        <taxon>Pseudomonadota</taxon>
        <taxon>Betaproteobacteria</taxon>
        <taxon>Burkholderiales</taxon>
        <taxon>Oxalobacteraceae</taxon>
        <taxon>Telluria group</taxon>
        <taxon>Duganella</taxon>
    </lineage>
</organism>
<protein>
    <recommendedName>
        <fullName evidence="2">HTH luxR-type domain-containing protein</fullName>
    </recommendedName>
</protein>
<dbReference type="Pfam" id="PF00196">
    <property type="entry name" value="GerE"/>
    <property type="match status" value="1"/>
</dbReference>
<sequence length="331" mass="36705">MESHGSLLLALYRGARTMPTSDYPDFALGLLKTAIRFEKARFTVAELGQGSVTVRSMLLHNEPDGMLLDWVAIARQDSVVDVARANLGRAINYHASALFAGPDTALMRDYAARYEHRNGLVLMQRDSFTGLYEALALYRAGEYDHFSGAEQHTMQHLAQHVQEALHINQQTMSGQPAQSDLAIVDFDGAVQFCGPAFHTLAQLEWPDWQAQRLPAALMTALSAPDGVYAGRHLLVSCMVHERWLYLRARKHFKFAQLSPREMEVARSFASGLSSKEVAQQLGLAPATVRNFLQKVYQKLEVSDKAQLANAIMASNVPLRRPARGAAQGDQQ</sequence>
<dbReference type="InterPro" id="IPR039420">
    <property type="entry name" value="WalR-like"/>
</dbReference>
<comment type="caution">
    <text evidence="3">The sequence shown here is derived from an EMBL/GenBank/DDBJ whole genome shotgun (WGS) entry which is preliminary data.</text>
</comment>
<dbReference type="GO" id="GO:0006355">
    <property type="term" value="P:regulation of DNA-templated transcription"/>
    <property type="evidence" value="ECO:0007669"/>
    <property type="project" value="InterPro"/>
</dbReference>
<dbReference type="InterPro" id="IPR036388">
    <property type="entry name" value="WH-like_DNA-bd_sf"/>
</dbReference>
<keyword evidence="4" id="KW-1185">Reference proteome</keyword>
<name>A0A6L6PKV4_9BURK</name>
<dbReference type="OrthoDB" id="8768171at2"/>
<dbReference type="PANTHER" id="PTHR43214:SF43">
    <property type="entry name" value="TWO-COMPONENT RESPONSE REGULATOR"/>
    <property type="match status" value="1"/>
</dbReference>
<dbReference type="PRINTS" id="PR00038">
    <property type="entry name" value="HTHLUXR"/>
</dbReference>
<evidence type="ECO:0000313" key="4">
    <source>
        <dbReference type="Proteomes" id="UP000475582"/>
    </source>
</evidence>
<proteinExistence type="predicted"/>
<dbReference type="InterPro" id="IPR000792">
    <property type="entry name" value="Tscrpt_reg_LuxR_C"/>
</dbReference>